<keyword evidence="2" id="KW-1133">Transmembrane helix</keyword>
<keyword evidence="4" id="KW-1185">Reference proteome</keyword>
<protein>
    <submittedName>
        <fullName evidence="3">Uncharacterized protein</fullName>
    </submittedName>
</protein>
<dbReference type="AlphaFoldDB" id="S7RT28"/>
<accession>S7RT28</accession>
<evidence type="ECO:0000313" key="4">
    <source>
        <dbReference type="Proteomes" id="UP000030669"/>
    </source>
</evidence>
<evidence type="ECO:0000256" key="2">
    <source>
        <dbReference type="SAM" id="Phobius"/>
    </source>
</evidence>
<keyword evidence="1" id="KW-0175">Coiled coil</keyword>
<feature type="transmembrane region" description="Helical" evidence="2">
    <location>
        <begin position="39"/>
        <end position="61"/>
    </location>
</feature>
<dbReference type="Proteomes" id="UP000030669">
    <property type="component" value="Unassembled WGS sequence"/>
</dbReference>
<dbReference type="GeneID" id="19301686"/>
<dbReference type="EMBL" id="KB469300">
    <property type="protein sequence ID" value="EPQ56254.1"/>
    <property type="molecule type" value="Genomic_DNA"/>
</dbReference>
<dbReference type="KEGG" id="gtr:GLOTRDRAFT_128202"/>
<evidence type="ECO:0000313" key="3">
    <source>
        <dbReference type="EMBL" id="EPQ56254.1"/>
    </source>
</evidence>
<dbReference type="RefSeq" id="XP_007865018.1">
    <property type="nucleotide sequence ID" value="XM_007866827.1"/>
</dbReference>
<sequence>MSSLSSTHTGSLFDAVHLLSGVDLLSRVLRSISPALRRLYCFLFGYALAPSLDAPPTVFLLDGPRASVYSNSDGYSPVKAFVPACILGSIILLVFGFTIVYRFSRSRTPHSELSPGIQFYYDTIYDTIDNPGDARSSSWASDDDNYEEHHLDFISGIDEDANFEQLPPVPSLEFVSVGAVEDPDYIDPIFAVLRESRRKRRAARRIARLEAQREALQRALVFDMVWETAREARRKKEARIASPDNPEV</sequence>
<feature type="transmembrane region" description="Helical" evidence="2">
    <location>
        <begin position="81"/>
        <end position="101"/>
    </location>
</feature>
<gene>
    <name evidence="3" type="ORF">GLOTRDRAFT_128202</name>
</gene>
<dbReference type="HOGENOM" id="CLU_098161_0_0_1"/>
<evidence type="ECO:0000256" key="1">
    <source>
        <dbReference type="SAM" id="Coils"/>
    </source>
</evidence>
<keyword evidence="2" id="KW-0812">Transmembrane</keyword>
<name>S7RT28_GLOTA</name>
<keyword evidence="2" id="KW-0472">Membrane</keyword>
<proteinExistence type="predicted"/>
<feature type="non-terminal residue" evidence="3">
    <location>
        <position position="248"/>
    </location>
</feature>
<reference evidence="3 4" key="1">
    <citation type="journal article" date="2012" name="Science">
        <title>The Paleozoic origin of enzymatic lignin decomposition reconstructed from 31 fungal genomes.</title>
        <authorList>
            <person name="Floudas D."/>
            <person name="Binder M."/>
            <person name="Riley R."/>
            <person name="Barry K."/>
            <person name="Blanchette R.A."/>
            <person name="Henrissat B."/>
            <person name="Martinez A.T."/>
            <person name="Otillar R."/>
            <person name="Spatafora J.W."/>
            <person name="Yadav J.S."/>
            <person name="Aerts A."/>
            <person name="Benoit I."/>
            <person name="Boyd A."/>
            <person name="Carlson A."/>
            <person name="Copeland A."/>
            <person name="Coutinho P.M."/>
            <person name="de Vries R.P."/>
            <person name="Ferreira P."/>
            <person name="Findley K."/>
            <person name="Foster B."/>
            <person name="Gaskell J."/>
            <person name="Glotzer D."/>
            <person name="Gorecki P."/>
            <person name="Heitman J."/>
            <person name="Hesse C."/>
            <person name="Hori C."/>
            <person name="Igarashi K."/>
            <person name="Jurgens J.A."/>
            <person name="Kallen N."/>
            <person name="Kersten P."/>
            <person name="Kohler A."/>
            <person name="Kuees U."/>
            <person name="Kumar T.K.A."/>
            <person name="Kuo A."/>
            <person name="LaButti K."/>
            <person name="Larrondo L.F."/>
            <person name="Lindquist E."/>
            <person name="Ling A."/>
            <person name="Lombard V."/>
            <person name="Lucas S."/>
            <person name="Lundell T."/>
            <person name="Martin R."/>
            <person name="McLaughlin D.J."/>
            <person name="Morgenstern I."/>
            <person name="Morin E."/>
            <person name="Murat C."/>
            <person name="Nagy L.G."/>
            <person name="Nolan M."/>
            <person name="Ohm R.A."/>
            <person name="Patyshakuliyeva A."/>
            <person name="Rokas A."/>
            <person name="Ruiz-Duenas F.J."/>
            <person name="Sabat G."/>
            <person name="Salamov A."/>
            <person name="Samejima M."/>
            <person name="Schmutz J."/>
            <person name="Slot J.C."/>
            <person name="St John F."/>
            <person name="Stenlid J."/>
            <person name="Sun H."/>
            <person name="Sun S."/>
            <person name="Syed K."/>
            <person name="Tsang A."/>
            <person name="Wiebenga A."/>
            <person name="Young D."/>
            <person name="Pisabarro A."/>
            <person name="Eastwood D.C."/>
            <person name="Martin F."/>
            <person name="Cullen D."/>
            <person name="Grigoriev I.V."/>
            <person name="Hibbett D.S."/>
        </authorList>
    </citation>
    <scope>NUCLEOTIDE SEQUENCE [LARGE SCALE GENOMIC DNA]</scope>
    <source>
        <strain evidence="3 4">ATCC 11539</strain>
    </source>
</reference>
<feature type="coiled-coil region" evidence="1">
    <location>
        <begin position="192"/>
        <end position="219"/>
    </location>
</feature>
<organism evidence="3 4">
    <name type="scientific">Gloeophyllum trabeum (strain ATCC 11539 / FP-39264 / Madison 617)</name>
    <name type="common">Brown rot fungus</name>
    <dbReference type="NCBI Taxonomy" id="670483"/>
    <lineage>
        <taxon>Eukaryota</taxon>
        <taxon>Fungi</taxon>
        <taxon>Dikarya</taxon>
        <taxon>Basidiomycota</taxon>
        <taxon>Agaricomycotina</taxon>
        <taxon>Agaricomycetes</taxon>
        <taxon>Gloeophyllales</taxon>
        <taxon>Gloeophyllaceae</taxon>
        <taxon>Gloeophyllum</taxon>
    </lineage>
</organism>